<keyword evidence="1" id="KW-0812">Transmembrane</keyword>
<accession>A0A0C2SUD1</accession>
<dbReference type="InParanoid" id="A0A0C2SUD1"/>
<proteinExistence type="predicted"/>
<organism evidence="2 3">
    <name type="scientific">Amanita muscaria (strain Koide BX008)</name>
    <dbReference type="NCBI Taxonomy" id="946122"/>
    <lineage>
        <taxon>Eukaryota</taxon>
        <taxon>Fungi</taxon>
        <taxon>Dikarya</taxon>
        <taxon>Basidiomycota</taxon>
        <taxon>Agaricomycotina</taxon>
        <taxon>Agaricomycetes</taxon>
        <taxon>Agaricomycetidae</taxon>
        <taxon>Agaricales</taxon>
        <taxon>Pluteineae</taxon>
        <taxon>Amanitaceae</taxon>
        <taxon>Amanita</taxon>
    </lineage>
</organism>
<keyword evidence="3" id="KW-1185">Reference proteome</keyword>
<feature type="transmembrane region" description="Helical" evidence="1">
    <location>
        <begin position="6"/>
        <end position="23"/>
    </location>
</feature>
<keyword evidence="1" id="KW-0472">Membrane</keyword>
<dbReference type="Proteomes" id="UP000054549">
    <property type="component" value="Unassembled WGS sequence"/>
</dbReference>
<dbReference type="EMBL" id="KN818361">
    <property type="protein sequence ID" value="KIL57659.1"/>
    <property type="molecule type" value="Genomic_DNA"/>
</dbReference>
<evidence type="ECO:0000256" key="1">
    <source>
        <dbReference type="SAM" id="Phobius"/>
    </source>
</evidence>
<dbReference type="HOGENOM" id="CLU_2996076_0_0_1"/>
<keyword evidence="1" id="KW-1133">Transmembrane helix</keyword>
<dbReference type="AlphaFoldDB" id="A0A0C2SUD1"/>
<gene>
    <name evidence="2" type="ORF">M378DRAFT_171488</name>
</gene>
<reference evidence="2 3" key="1">
    <citation type="submission" date="2014-04" db="EMBL/GenBank/DDBJ databases">
        <title>Evolutionary Origins and Diversification of the Mycorrhizal Mutualists.</title>
        <authorList>
            <consortium name="DOE Joint Genome Institute"/>
            <consortium name="Mycorrhizal Genomics Consortium"/>
            <person name="Kohler A."/>
            <person name="Kuo A."/>
            <person name="Nagy L.G."/>
            <person name="Floudas D."/>
            <person name="Copeland A."/>
            <person name="Barry K.W."/>
            <person name="Cichocki N."/>
            <person name="Veneault-Fourrey C."/>
            <person name="LaButti K."/>
            <person name="Lindquist E.A."/>
            <person name="Lipzen A."/>
            <person name="Lundell T."/>
            <person name="Morin E."/>
            <person name="Murat C."/>
            <person name="Riley R."/>
            <person name="Ohm R."/>
            <person name="Sun H."/>
            <person name="Tunlid A."/>
            <person name="Henrissat B."/>
            <person name="Grigoriev I.V."/>
            <person name="Hibbett D.S."/>
            <person name="Martin F."/>
        </authorList>
    </citation>
    <scope>NUCLEOTIDE SEQUENCE [LARGE SCALE GENOMIC DNA]</scope>
    <source>
        <strain evidence="2 3">Koide BX008</strain>
    </source>
</reference>
<name>A0A0C2SUD1_AMAMK</name>
<evidence type="ECO:0000313" key="2">
    <source>
        <dbReference type="EMBL" id="KIL57659.1"/>
    </source>
</evidence>
<sequence>MHTSSFIARYLSVSLLFASFWLVGPDGVMHHPKVMNKCIKKVVLPLSGRPESEIKFF</sequence>
<protein>
    <submittedName>
        <fullName evidence="2">Uncharacterized protein</fullName>
    </submittedName>
</protein>
<evidence type="ECO:0000313" key="3">
    <source>
        <dbReference type="Proteomes" id="UP000054549"/>
    </source>
</evidence>